<dbReference type="Gene3D" id="3.20.20.100">
    <property type="entry name" value="NADP-dependent oxidoreductase domain"/>
    <property type="match status" value="1"/>
</dbReference>
<dbReference type="GO" id="GO:0016491">
    <property type="term" value="F:oxidoreductase activity"/>
    <property type="evidence" value="ECO:0007669"/>
    <property type="project" value="UniProtKB-KW"/>
</dbReference>
<reference evidence="4 5" key="1">
    <citation type="submission" date="2019-03" db="EMBL/GenBank/DDBJ databases">
        <title>Arthrobacter sp. nov., an bacterium isolated from biocrust in Mu Us Desert.</title>
        <authorList>
            <person name="Lixiong L."/>
        </authorList>
    </citation>
    <scope>NUCLEOTIDE SEQUENCE [LARGE SCALE GENOMIC DNA]</scope>
    <source>
        <strain evidence="4 5">SLN-3</strain>
    </source>
</reference>
<dbReference type="InterPro" id="IPR050791">
    <property type="entry name" value="Aldo-Keto_reductase"/>
</dbReference>
<evidence type="ECO:0000313" key="5">
    <source>
        <dbReference type="Proteomes" id="UP000295411"/>
    </source>
</evidence>
<dbReference type="AlphaFoldDB" id="A0A4R5TU20"/>
<gene>
    <name evidence="4" type="ORF">E2F48_11905</name>
</gene>
<dbReference type="OrthoDB" id="9768793at2"/>
<accession>A0A4R5TU20</accession>
<dbReference type="Proteomes" id="UP000295411">
    <property type="component" value="Unassembled WGS sequence"/>
</dbReference>
<proteinExistence type="predicted"/>
<dbReference type="PANTHER" id="PTHR43625:SF40">
    <property type="entry name" value="ALDO-KETO REDUCTASE YAKC [NADP(+)]"/>
    <property type="match status" value="1"/>
</dbReference>
<evidence type="ECO:0000259" key="3">
    <source>
        <dbReference type="Pfam" id="PF00248"/>
    </source>
</evidence>
<dbReference type="RefSeq" id="WP_133404213.1">
    <property type="nucleotide sequence ID" value="NZ_SMTK01000004.1"/>
</dbReference>
<dbReference type="GO" id="GO:0005737">
    <property type="term" value="C:cytoplasm"/>
    <property type="evidence" value="ECO:0007669"/>
    <property type="project" value="TreeGrafter"/>
</dbReference>
<feature type="region of interest" description="Disordered" evidence="2">
    <location>
        <begin position="1"/>
        <end position="24"/>
    </location>
</feature>
<dbReference type="InterPro" id="IPR023210">
    <property type="entry name" value="NADP_OxRdtase_dom"/>
</dbReference>
<evidence type="ECO:0000313" key="4">
    <source>
        <dbReference type="EMBL" id="TDK24535.1"/>
    </source>
</evidence>
<dbReference type="Pfam" id="PF00248">
    <property type="entry name" value="Aldo_ket_red"/>
    <property type="match status" value="1"/>
</dbReference>
<dbReference type="InterPro" id="IPR036812">
    <property type="entry name" value="NAD(P)_OxRdtase_dom_sf"/>
</dbReference>
<protein>
    <submittedName>
        <fullName evidence="4">Aldo/keto reductase</fullName>
    </submittedName>
</protein>
<name>A0A4R5TU20_9MICC</name>
<organism evidence="4 5">
    <name type="scientific">Arthrobacter crusticola</name>
    <dbReference type="NCBI Taxonomy" id="2547960"/>
    <lineage>
        <taxon>Bacteria</taxon>
        <taxon>Bacillati</taxon>
        <taxon>Actinomycetota</taxon>
        <taxon>Actinomycetes</taxon>
        <taxon>Micrococcales</taxon>
        <taxon>Micrococcaceae</taxon>
        <taxon>Arthrobacter</taxon>
    </lineage>
</organism>
<dbReference type="PANTHER" id="PTHR43625">
    <property type="entry name" value="AFLATOXIN B1 ALDEHYDE REDUCTASE"/>
    <property type="match status" value="1"/>
</dbReference>
<feature type="domain" description="NADP-dependent oxidoreductase" evidence="3">
    <location>
        <begin position="39"/>
        <end position="338"/>
    </location>
</feature>
<dbReference type="EMBL" id="SMTK01000004">
    <property type="protein sequence ID" value="TDK24535.1"/>
    <property type="molecule type" value="Genomic_DNA"/>
</dbReference>
<sequence length="351" mass="37260">MNHDATTAAVPVDSTVPTPSQGASALPARALGPLRVPAIGFGAMVLSPGMYGEVDEPRGVRALRAAIDAGSTLIDTSDGYGQDGHNERLVGRAIAGRREDVVVATKFGFRMLPGAEPHRFSVGFTFGELAVNADPRYVRAYAEQSLRELGTDYIDLYYPHFPDPRIPIEETVGAVADLVDAGLVRSIGLSNATAEHLRAAHAVHPIAAVQTEWSMWRPIDPELLRAGRELGVGFVAWSPLGGGFLTGSVTRIDDGDFRRNAPRFSDENLAVNNDRFAPIRSTAHELGLTPGQLALAWLLAQDPAVVPIPGSRTPAHILENVDAARTPLHPDTLGRLTTVLAGISAAGATLL</sequence>
<keyword evidence="5" id="KW-1185">Reference proteome</keyword>
<dbReference type="SUPFAM" id="SSF51430">
    <property type="entry name" value="NAD(P)-linked oxidoreductase"/>
    <property type="match status" value="1"/>
</dbReference>
<keyword evidence="1" id="KW-0560">Oxidoreductase</keyword>
<evidence type="ECO:0000256" key="1">
    <source>
        <dbReference type="ARBA" id="ARBA00023002"/>
    </source>
</evidence>
<comment type="caution">
    <text evidence="4">The sequence shown here is derived from an EMBL/GenBank/DDBJ whole genome shotgun (WGS) entry which is preliminary data.</text>
</comment>
<evidence type="ECO:0000256" key="2">
    <source>
        <dbReference type="SAM" id="MobiDB-lite"/>
    </source>
</evidence>